<dbReference type="KEGG" id="cthr:CTHT_0022950"/>
<feature type="domain" description="Nucleolar 27S pre-rRNA processing Urb2/Npa2 C-terminal" evidence="2">
    <location>
        <begin position="1152"/>
        <end position="1402"/>
    </location>
</feature>
<feature type="region of interest" description="Disordered" evidence="1">
    <location>
        <begin position="113"/>
        <end position="159"/>
    </location>
</feature>
<dbReference type="GO" id="GO:0005730">
    <property type="term" value="C:nucleolus"/>
    <property type="evidence" value="ECO:0007669"/>
    <property type="project" value="TreeGrafter"/>
</dbReference>
<protein>
    <recommendedName>
        <fullName evidence="2">Nucleolar 27S pre-rRNA processing Urb2/Npa2 C-terminal domain-containing protein</fullName>
    </recommendedName>
</protein>
<dbReference type="STRING" id="759272.G0S4I5"/>
<evidence type="ECO:0000313" key="3">
    <source>
        <dbReference type="EMBL" id="EGS20463.1"/>
    </source>
</evidence>
<dbReference type="Proteomes" id="UP000008066">
    <property type="component" value="Unassembled WGS sequence"/>
</dbReference>
<evidence type="ECO:0000259" key="2">
    <source>
        <dbReference type="Pfam" id="PF10441"/>
    </source>
</evidence>
<dbReference type="HOGENOM" id="CLU_255115_0_0_1"/>
<dbReference type="InterPro" id="IPR018849">
    <property type="entry name" value="Urb2/Npa2_C"/>
</dbReference>
<sequence>MGDHNTAGEVALVRAVRALDQDDFDSLPDRLERIWDTLSGYSGGNFHAAEEMLVRWLLKNMTGTTENAERVRRFPRTWDILGAVFSLIPLFSLAKSLADRRFVPILQQTLKDIASPQDGTQPAKEANSDTDMADEPAPQSPANPRKRKRPSSGFDLATRRQPGACLETAEAVFDAVTTLLARCEMLSVDKPTMQRMGAEHVKSLFSSAASEAMDILAPWLTVCGLALDRPSVSGETIGNQSSWLSTFSALWDLHIQSAGDASEVATHLSGTALKLLGKLMGIPRQTALSVDTVVRDRWTRDLRRFLMRNLILPARAAFLTRDSREVIEVTVAMASASAQISFPVLFDLASRIPVEFGGKTSKKDYETWIQAVFDAILHACKNVNRQNAQSAVRTIMDMAAEKNIALSAASLRTLCQDYALRSGAETHDWSLLLSLIKLNPDVFLVSEEGKQLLDKVLEKTRDADSFSPEEFERAARFIVLLADGYAQARELSTFVHLWLKHLAPAKAKRPLQPLWAQRELADTVARLIQSSLNTNQLVDLLDWLASQAQPAEALARIHVIEAISNGVSLEEYVDIANMKAFDVAFAEKYSKKESAPIAACRWTVAAKTIARGTLDEANRVWGQIRSDVKNVLKKGAVERQDTFAAFRCCVAAWLANHPGGENEEDAAKLVCGFVERLEKEEKEEKEKEEEEEGMKVDSVEGKRDSIPASILALVTAHGREDGNTGPATCVARLLLDRESNVNNQKLMDSLLETMISLVDTSKSGKTGNATKIAIQFLLDTPIETLSRPQREAIMKALVAHLPEESDKVKTIGPEYWRPVLSLMVKLMSRPTFYEGMNFSHLNAIGRCLLEEYKRSNRLSREGLTDDASRNEDLFQLFYQLAVLTIRQMANANIEEREKVYLRGASSLLQSPCQGSEVIARLILLQAFLTGVQEPAVKKLEEEDVSLAQIRKTLVQTASPVIMTKKKHTKELLTLLTALTAVSTLDREAVREAFSGAVPSLLETSDNLLGNGMQAGWEVRMFLANYFPEALVSPLKATKAAAPEKLEGGDGEKAEASLAGPTLGKLSLLRYVDAVVRGADETQKLEYLRELLLEEEGQGALGRLLVIYRLIQHLKGTGPSQDQSCFDLSQAHTLLCKRLLPSLPRPSHLALLFKSIHLILDQNPTCMTQWNIDHTLSTVACTAVHANATHTAYPHLCRLVEMVLKRHRKRLDGHFHNLLAALGGLLKLLLTKPPPAEEENIAGTDGAKDLWEKHARLFARLLTLVCEPTVASVTRSSGPGTVIATTTHTHEGDDGEEGNNNASGANAVMLGPLDSEKDRARRYAGQYMYTVVMQYIRLQLDTSAKRRVITHRVREALESGMYSVLDVTTQDGLRILNDGLDGSGRVVFKELYKRYQRFGKWSGV</sequence>
<dbReference type="OrthoDB" id="160374at2759"/>
<keyword evidence="4" id="KW-1185">Reference proteome</keyword>
<feature type="region of interest" description="Disordered" evidence="1">
    <location>
        <begin position="1285"/>
        <end position="1305"/>
    </location>
</feature>
<dbReference type="eggNOG" id="ENOG502QTEB">
    <property type="taxonomic scope" value="Eukaryota"/>
</dbReference>
<dbReference type="InterPro" id="IPR052609">
    <property type="entry name" value="Ribosome_Biogenesis_Reg"/>
</dbReference>
<accession>G0S4I5</accession>
<gene>
    <name evidence="3" type="ORF">CTHT_0022950</name>
</gene>
<dbReference type="PANTHER" id="PTHR15682:SF2">
    <property type="entry name" value="UNHEALTHY RIBOSOME BIOGENESIS PROTEIN 2 HOMOLOG"/>
    <property type="match status" value="1"/>
</dbReference>
<dbReference type="EMBL" id="GL988041">
    <property type="protein sequence ID" value="EGS20463.1"/>
    <property type="molecule type" value="Genomic_DNA"/>
</dbReference>
<dbReference type="RefSeq" id="XP_006692759.1">
    <property type="nucleotide sequence ID" value="XM_006692696.1"/>
</dbReference>
<organism evidence="4">
    <name type="scientific">Chaetomium thermophilum (strain DSM 1495 / CBS 144.50 / IMI 039719)</name>
    <name type="common">Thermochaetoides thermophila</name>
    <dbReference type="NCBI Taxonomy" id="759272"/>
    <lineage>
        <taxon>Eukaryota</taxon>
        <taxon>Fungi</taxon>
        <taxon>Dikarya</taxon>
        <taxon>Ascomycota</taxon>
        <taxon>Pezizomycotina</taxon>
        <taxon>Sordariomycetes</taxon>
        <taxon>Sordariomycetidae</taxon>
        <taxon>Sordariales</taxon>
        <taxon>Chaetomiaceae</taxon>
        <taxon>Thermochaetoides</taxon>
    </lineage>
</organism>
<dbReference type="GO" id="GO:0042254">
    <property type="term" value="P:ribosome biogenesis"/>
    <property type="evidence" value="ECO:0007669"/>
    <property type="project" value="TreeGrafter"/>
</dbReference>
<dbReference type="OMA" id="RRQTHEA"/>
<feature type="region of interest" description="Disordered" evidence="1">
    <location>
        <begin position="680"/>
        <end position="700"/>
    </location>
</feature>
<evidence type="ECO:0000313" key="4">
    <source>
        <dbReference type="Proteomes" id="UP000008066"/>
    </source>
</evidence>
<proteinExistence type="predicted"/>
<dbReference type="GeneID" id="18256333"/>
<dbReference type="PANTHER" id="PTHR15682">
    <property type="entry name" value="UNHEALTHY RIBOSOME BIOGENESIS PROTEIN 2 HOMOLOG"/>
    <property type="match status" value="1"/>
</dbReference>
<name>G0S4I5_CHATD</name>
<dbReference type="Pfam" id="PF10441">
    <property type="entry name" value="Urb2"/>
    <property type="match status" value="1"/>
</dbReference>
<reference evidence="3 4" key="1">
    <citation type="journal article" date="2011" name="Cell">
        <title>Insight into structure and assembly of the nuclear pore complex by utilizing the genome of a eukaryotic thermophile.</title>
        <authorList>
            <person name="Amlacher S."/>
            <person name="Sarges P."/>
            <person name="Flemming D."/>
            <person name="van Noort V."/>
            <person name="Kunze R."/>
            <person name="Devos D.P."/>
            <person name="Arumugam M."/>
            <person name="Bork P."/>
            <person name="Hurt E."/>
        </authorList>
    </citation>
    <scope>NUCLEOTIDE SEQUENCE [LARGE SCALE GENOMIC DNA]</scope>
    <source>
        <strain evidence="4">DSM 1495 / CBS 144.50 / IMI 039719</strain>
    </source>
</reference>
<evidence type="ECO:0000256" key="1">
    <source>
        <dbReference type="SAM" id="MobiDB-lite"/>
    </source>
</evidence>